<evidence type="ECO:0000313" key="3">
    <source>
        <dbReference type="EMBL" id="CAK0809154.1"/>
    </source>
</evidence>
<gene>
    <name evidence="3" type="ORF">PCOR1329_LOCUS14474</name>
</gene>
<feature type="region of interest" description="Disordered" evidence="1">
    <location>
        <begin position="537"/>
        <end position="556"/>
    </location>
</feature>
<accession>A0ABN9QVJ7</accession>
<organism evidence="3 4">
    <name type="scientific">Prorocentrum cordatum</name>
    <dbReference type="NCBI Taxonomy" id="2364126"/>
    <lineage>
        <taxon>Eukaryota</taxon>
        <taxon>Sar</taxon>
        <taxon>Alveolata</taxon>
        <taxon>Dinophyceae</taxon>
        <taxon>Prorocentrales</taxon>
        <taxon>Prorocentraceae</taxon>
        <taxon>Prorocentrum</taxon>
    </lineage>
</organism>
<name>A0ABN9QVJ7_9DINO</name>
<evidence type="ECO:0000256" key="1">
    <source>
        <dbReference type="SAM" id="MobiDB-lite"/>
    </source>
</evidence>
<feature type="compositionally biased region" description="Acidic residues" evidence="1">
    <location>
        <begin position="987"/>
        <end position="996"/>
    </location>
</feature>
<feature type="non-terminal residue" evidence="3">
    <location>
        <position position="1"/>
    </location>
</feature>
<evidence type="ECO:0000259" key="2">
    <source>
        <dbReference type="PROSITE" id="PS50994"/>
    </source>
</evidence>
<feature type="region of interest" description="Disordered" evidence="1">
    <location>
        <begin position="181"/>
        <end position="202"/>
    </location>
</feature>
<proteinExistence type="predicted"/>
<sequence>SSDFGNQIAFHIRMSLNRETKCRKAESQQVKLENEEMDGPWEQVDVRVPLEDSGASATCRSPTSTRPTLQRILPQGRLIAHQDTKGNIFYTVEGSKLDNSKKRMTDIFLLEHLPNWEMWSSKPLRQWTQCRRWGRVIQKVFLKTIDHVNWKLDNLGLPVQLLPEKYPTWPTDLEHRAKIEQSPPCTKAKQRPQKSTAAAAREQNQELRATIETAKSDFLTKFAEARPLCKMWGLTQSGKKEVVDKLIAYIIEQRGTAGATIKTEKAPTTVGPAIQAHYTQMCQHPDCKLCRGIAKNEPIVKAKPYGWCHQDSNLGKVCDEKGYHYERLGLFNENDLSKPQGYHKAKFLLDEKRPELFVSTPPCGPWSIVQNVNQRDDRRRGNLRRKRLKSQRIFENNKRLIEHQVLNLNGSALAEQPRNGRSWQKTCWKDLHKILPYEVIVDGCACGLRAPDTGELMKKRWKFLTNDKRIWVALQPPQCRGGHYHEEIESSLRTEASGYYPKILCRRILRALTKSQNHNYFEDEVVKCLCMAATQQPPTEPTPVEDEPSILPQDGKETHDLTKETIKKIESYIRLVHTNLGHLPRAHLLRYLRDRGARPEVLRLARTFKCDICDAHRPPTKRPPASSAEQPQNGHEVLFDAFSWIRRSKKTNVMALAILDAGSDILYVRLIDEKEIPGTTRQVRAGDLRHIFATKWFPWMGRPKVMRYDPAGSAISNELREWIESQGVYCLPCAADAHWHIGKIERAIEVFKEALDAFDEMVSVEVPTSEMIGLQTAARNDLIRIDGFSPLQRYAGRTPTGTTVNLSDEPNNLPLISAELQDGTFSRDAQVRRMARLAHIQTENSDRVKRAEATRFRANLAPCLGEAAGTDLDEYSATSHRALDTDLAMDSLRSHREQPGTWTFGDVEKLLDQNEVIDLSNESPPTGEDLAADDGESVSARTFEGNASGTWAIPEEAELPAEEEIVMEAPPDDGQAERTSQQPIAVDTDDDLDETTAPDVNDMRRLRSPGSTEPPGKKQRINVATQEAFSYYLQEGDFYGDYAYSVQQYDEMKEDDELIVLDIPVSNEHAFMAYMDDPSNFVASQARKGRVEVSFKKATPEEKKLLFEAQQKECASVLSTKAVRILSRKGIDPARLLRCRFVLTWKKDEQGNVLRGKGETDEEKRKIYADPPKDVRQAFGMKDDDVLQFLKPMYGFVHAPRKWWLHFKDTLRTLKLEIVQCEPCVWVIRDGNKLVGMVILHIDDMMIAGDHNNSAFCKKRQEIQQAFEWTPWESRAFVQCGISIRQNEDYTCSLAQDSYSLNVEPIKIRRGRKPTEGVSDKERSDLRGRLGTVGWRAQQSAPWLSAEVSLLQAEIPTATVSTIQKINKLIRTMNDTADVVMLIPAIEQIAVVGWGDAAWAARITGESQGGEIWLDRDGCAYLLEIMQATQSGQKQYECGDQLRATIIYELECGQVDYTNKQHVNDAISSCPGVLVTDGKSGYDAIEKSESAGLGLRDKRTSIECLGIRQQKEQTALQVRWVHSDAMLADGLTKDRAANLLEFFRSGQRWRLVDDPLHRSARKRKTEGLDKLDHGKPISDDDENAMLEALIYYARDSSDEQESPAGDIALWGMMKPLT</sequence>
<protein>
    <recommendedName>
        <fullName evidence="2">Integrase catalytic domain-containing protein</fullName>
    </recommendedName>
</protein>
<dbReference type="Gene3D" id="3.30.420.10">
    <property type="entry name" value="Ribonuclease H-like superfamily/Ribonuclease H"/>
    <property type="match status" value="1"/>
</dbReference>
<feature type="domain" description="Integrase catalytic" evidence="2">
    <location>
        <begin position="627"/>
        <end position="807"/>
    </location>
</feature>
<dbReference type="InterPro" id="IPR036397">
    <property type="entry name" value="RNaseH_sf"/>
</dbReference>
<dbReference type="PROSITE" id="PS50994">
    <property type="entry name" value="INTEGRASE"/>
    <property type="match status" value="1"/>
</dbReference>
<evidence type="ECO:0000313" key="4">
    <source>
        <dbReference type="Proteomes" id="UP001189429"/>
    </source>
</evidence>
<dbReference type="InterPro" id="IPR001584">
    <property type="entry name" value="Integrase_cat-core"/>
</dbReference>
<reference evidence="3" key="1">
    <citation type="submission" date="2023-10" db="EMBL/GenBank/DDBJ databases">
        <authorList>
            <person name="Chen Y."/>
            <person name="Shah S."/>
            <person name="Dougan E. K."/>
            <person name="Thang M."/>
            <person name="Chan C."/>
        </authorList>
    </citation>
    <scope>NUCLEOTIDE SEQUENCE [LARGE SCALE GENOMIC DNA]</scope>
</reference>
<keyword evidence="4" id="KW-1185">Reference proteome</keyword>
<comment type="caution">
    <text evidence="3">The sequence shown here is derived from an EMBL/GenBank/DDBJ whole genome shotgun (WGS) entry which is preliminary data.</text>
</comment>
<feature type="region of interest" description="Disordered" evidence="1">
    <location>
        <begin position="971"/>
        <end position="1019"/>
    </location>
</feature>
<feature type="non-terminal residue" evidence="3">
    <location>
        <position position="1617"/>
    </location>
</feature>
<dbReference type="EMBL" id="CAUYUJ010004326">
    <property type="protein sequence ID" value="CAK0809154.1"/>
    <property type="molecule type" value="Genomic_DNA"/>
</dbReference>
<dbReference type="Proteomes" id="UP001189429">
    <property type="component" value="Unassembled WGS sequence"/>
</dbReference>